<dbReference type="Proteomes" id="UP000256977">
    <property type="component" value="Unassembled WGS sequence"/>
</dbReference>
<gene>
    <name evidence="2" type="ORF">DFP98_11514</name>
</gene>
<evidence type="ECO:0000313" key="2">
    <source>
        <dbReference type="EMBL" id="RED75399.1"/>
    </source>
</evidence>
<keyword evidence="1" id="KW-0805">Transcription regulation</keyword>
<dbReference type="EMBL" id="QRDZ01000015">
    <property type="protein sequence ID" value="RED75399.1"/>
    <property type="molecule type" value="Genomic_DNA"/>
</dbReference>
<dbReference type="Pfam" id="PF04309">
    <property type="entry name" value="G3P_antiterm"/>
    <property type="match status" value="1"/>
</dbReference>
<dbReference type="RefSeq" id="WP_116062137.1">
    <property type="nucleotide sequence ID" value="NZ_QRDZ01000015.1"/>
</dbReference>
<dbReference type="SUPFAM" id="SSF110391">
    <property type="entry name" value="GlpP-like"/>
    <property type="match status" value="1"/>
</dbReference>
<evidence type="ECO:0000313" key="3">
    <source>
        <dbReference type="Proteomes" id="UP000256977"/>
    </source>
</evidence>
<dbReference type="GO" id="GO:0006355">
    <property type="term" value="P:regulation of DNA-templated transcription"/>
    <property type="evidence" value="ECO:0007669"/>
    <property type="project" value="InterPro"/>
</dbReference>
<protein>
    <recommendedName>
        <fullName evidence="1">Glycerol uptake operon antiterminator regulatory protein</fullName>
    </recommendedName>
</protein>
<comment type="function">
    <text evidence="1">Regulates expression of the glpD operon. In the presence of glycerol 3-phosphate (G3P) causes antitermination of transcription of glpD at the inverted repeat of the leader region to enhance its transcription. Binds and stabilizes glpD leader mRNA.</text>
</comment>
<dbReference type="OrthoDB" id="9799580at2"/>
<dbReference type="AlphaFoldDB" id="A0A3D9JNL0"/>
<keyword evidence="1" id="KW-0804">Transcription</keyword>
<dbReference type="PANTHER" id="PTHR35787">
    <property type="entry name" value="GLYCEROL UPTAKE OPERON ANTITERMINATOR REGULATORY PROTEIN"/>
    <property type="match status" value="1"/>
</dbReference>
<dbReference type="InterPro" id="IPR013785">
    <property type="entry name" value="Aldolase_TIM"/>
</dbReference>
<keyword evidence="1" id="KW-0319">Glycerol metabolism</keyword>
<accession>A0A3D9JNL0</accession>
<dbReference type="Gene3D" id="3.20.20.70">
    <property type="entry name" value="Aldolase class I"/>
    <property type="match status" value="1"/>
</dbReference>
<sequence>MSLLHLLAGRPVIAALRTSDELDIALSSRVDHLFFMGGSLTDVIHGVRLAREQGKGAFVHLDLIRGLSSTDRESVEFVRDFVGANGIVTPKSHLIKEAKQAGLYAVLHLFVLDSLALANGLKMAQTMKPDAVELMPGVIPKVVSAFADALPDIPLIASGLIQTEDEANGILDAGATALSVSERALWNFEYGK</sequence>
<proteinExistence type="predicted"/>
<keyword evidence="3" id="KW-1185">Reference proteome</keyword>
<keyword evidence="1" id="KW-0694">RNA-binding</keyword>
<comment type="caution">
    <text evidence="2">The sequence shown here is derived from an EMBL/GenBank/DDBJ whole genome shotgun (WGS) entry which is preliminary data.</text>
</comment>
<dbReference type="InterPro" id="IPR006699">
    <property type="entry name" value="GlpP"/>
</dbReference>
<dbReference type="GO" id="GO:0006071">
    <property type="term" value="P:glycerol metabolic process"/>
    <property type="evidence" value="ECO:0007669"/>
    <property type="project" value="UniProtKB-UniRule"/>
</dbReference>
<dbReference type="PIRSF" id="PIRSF016897">
    <property type="entry name" value="GlpP"/>
    <property type="match status" value="1"/>
</dbReference>
<organism evidence="2 3">
    <name type="scientific">Cohnella phaseoli</name>
    <dbReference type="NCBI Taxonomy" id="456490"/>
    <lineage>
        <taxon>Bacteria</taxon>
        <taxon>Bacillati</taxon>
        <taxon>Bacillota</taxon>
        <taxon>Bacilli</taxon>
        <taxon>Bacillales</taxon>
        <taxon>Paenibacillaceae</taxon>
        <taxon>Cohnella</taxon>
    </lineage>
</organism>
<dbReference type="GO" id="GO:0003723">
    <property type="term" value="F:RNA binding"/>
    <property type="evidence" value="ECO:0007669"/>
    <property type="project" value="UniProtKB-KW"/>
</dbReference>
<evidence type="ECO:0000256" key="1">
    <source>
        <dbReference type="PIRNR" id="PIRNR016897"/>
    </source>
</evidence>
<reference evidence="2 3" key="1">
    <citation type="submission" date="2018-07" db="EMBL/GenBank/DDBJ databases">
        <title>Genomic Encyclopedia of Type Strains, Phase III (KMG-III): the genomes of soil and plant-associated and newly described type strains.</title>
        <authorList>
            <person name="Whitman W."/>
        </authorList>
    </citation>
    <scope>NUCLEOTIDE SEQUENCE [LARGE SCALE GENOMIC DNA]</scope>
    <source>
        <strain evidence="2 3">CECT 7287</strain>
    </source>
</reference>
<name>A0A3D9JNL0_9BACL</name>
<dbReference type="PANTHER" id="PTHR35787:SF1">
    <property type="entry name" value="GLYCEROL UPTAKE OPERON ANTITERMINATOR REGULATORY PROTEIN"/>
    <property type="match status" value="1"/>
</dbReference>